<dbReference type="AlphaFoldDB" id="A0A7Y9IX71"/>
<name>A0A7Y9IX71_9BURK</name>
<reference evidence="1 2" key="1">
    <citation type="submission" date="2020-07" db="EMBL/GenBank/DDBJ databases">
        <title>Genomic Encyclopedia of Type Strains, Phase IV (KMG-V): Genome sequencing to study the core and pangenomes of soil and plant-associated prokaryotes.</title>
        <authorList>
            <person name="Whitman W."/>
        </authorList>
    </citation>
    <scope>NUCLEOTIDE SEQUENCE [LARGE SCALE GENOMIC DNA]</scope>
    <source>
        <strain evidence="1 2">SAS40</strain>
    </source>
</reference>
<keyword evidence="2" id="KW-1185">Reference proteome</keyword>
<protein>
    <submittedName>
        <fullName evidence="1">Uncharacterized protein</fullName>
    </submittedName>
</protein>
<evidence type="ECO:0000313" key="1">
    <source>
        <dbReference type="EMBL" id="NYE84490.1"/>
    </source>
</evidence>
<gene>
    <name evidence="1" type="ORF">FHW18_003761</name>
</gene>
<dbReference type="EMBL" id="JACBYR010000001">
    <property type="protein sequence ID" value="NYE84490.1"/>
    <property type="molecule type" value="Genomic_DNA"/>
</dbReference>
<dbReference type="RefSeq" id="WP_179588171.1">
    <property type="nucleotide sequence ID" value="NZ_JACBYR010000001.1"/>
</dbReference>
<organism evidence="1 2">
    <name type="scientific">Pigmentiphaga litoralis</name>
    <dbReference type="NCBI Taxonomy" id="516702"/>
    <lineage>
        <taxon>Bacteria</taxon>
        <taxon>Pseudomonadati</taxon>
        <taxon>Pseudomonadota</taxon>
        <taxon>Betaproteobacteria</taxon>
        <taxon>Burkholderiales</taxon>
        <taxon>Alcaligenaceae</taxon>
        <taxon>Pigmentiphaga</taxon>
    </lineage>
</organism>
<sequence length="120" mass="13291">MRQTDDDQDTIDTWVHAHADVLDAMQRVSREQSVSALEILRHAWDREGAARQAMDGVVHAILRDSPVGNYRATHMTDGLWSAEIELDGGAWKRIGISMTESDALAHAKTRAIRRAAAASE</sequence>
<evidence type="ECO:0000313" key="2">
    <source>
        <dbReference type="Proteomes" id="UP000542125"/>
    </source>
</evidence>
<proteinExistence type="predicted"/>
<dbReference type="Proteomes" id="UP000542125">
    <property type="component" value="Unassembled WGS sequence"/>
</dbReference>
<accession>A0A7Y9IX71</accession>
<comment type="caution">
    <text evidence="1">The sequence shown here is derived from an EMBL/GenBank/DDBJ whole genome shotgun (WGS) entry which is preliminary data.</text>
</comment>